<evidence type="ECO:0000313" key="7">
    <source>
        <dbReference type="Proteomes" id="UP001165368"/>
    </source>
</evidence>
<dbReference type="PANTHER" id="PTHR30419">
    <property type="entry name" value="HTH-TYPE TRANSCRIPTIONAL REGULATOR YBHD"/>
    <property type="match status" value="1"/>
</dbReference>
<dbReference type="InterPro" id="IPR036388">
    <property type="entry name" value="WH-like_DNA-bd_sf"/>
</dbReference>
<dbReference type="InterPro" id="IPR036918">
    <property type="entry name" value="Pyrv_Knase_C_sf"/>
</dbReference>
<comment type="similarity">
    <text evidence="1">Belongs to the LysR transcriptional regulatory family.</text>
</comment>
<comment type="caution">
    <text evidence="6">The sequence shown here is derived from an EMBL/GenBank/DDBJ whole genome shotgun (WGS) entry which is preliminary data.</text>
</comment>
<dbReference type="RefSeq" id="WP_237823566.1">
    <property type="nucleotide sequence ID" value="NZ_JAKLTQ010000016.1"/>
</dbReference>
<dbReference type="InterPro" id="IPR000847">
    <property type="entry name" value="LysR_HTH_N"/>
</dbReference>
<dbReference type="PROSITE" id="PS50931">
    <property type="entry name" value="HTH_LYSR"/>
    <property type="match status" value="1"/>
</dbReference>
<name>A0ABS9LAN1_9MICC</name>
<dbReference type="InterPro" id="IPR050950">
    <property type="entry name" value="HTH-type_LysR_regulators"/>
</dbReference>
<keyword evidence="4" id="KW-0804">Transcription</keyword>
<sequence length="341" mass="36637">MDVRQLRYFLAVVDHEGFNRAAEHLLIAQPSLSQTIKALEQEVGVPLFHRVGRRAVLSQAGKELVGPARVVVRDLDVAKSAIDALKGVRSGRLDLTAMPSPGIEPLTSMIATYTRLHPSVTVSVGAAFTTEDVVASVRNGTSEIGILGSDKPFRAPDVDVMQLERQPLVLIINPHADVFGRRDAIERADLGGHRVVASQRGSLMRWLVDDILASGISVEIAVEVAHRTSILPLVLAGVGHAVMPSSWAPLARQSGLRVVGIKPTSVLYVAVLSRQADLTPSARAFLGVAADYAASHARRLSRLRPVKQVFALTPSQAAMNVMTLAWGIQPLQVPFVAHPMA</sequence>
<dbReference type="Pfam" id="PF03466">
    <property type="entry name" value="LysR_substrate"/>
    <property type="match status" value="1"/>
</dbReference>
<dbReference type="CDD" id="cd05466">
    <property type="entry name" value="PBP2_LTTR_substrate"/>
    <property type="match status" value="1"/>
</dbReference>
<evidence type="ECO:0000256" key="4">
    <source>
        <dbReference type="ARBA" id="ARBA00023163"/>
    </source>
</evidence>
<proteinExistence type="inferred from homology"/>
<protein>
    <submittedName>
        <fullName evidence="6">LysR substrate-binding domain-containing protein</fullName>
    </submittedName>
</protein>
<dbReference type="PRINTS" id="PR00039">
    <property type="entry name" value="HTHLYSR"/>
</dbReference>
<dbReference type="Gene3D" id="3.40.1380.20">
    <property type="entry name" value="Pyruvate kinase, C-terminal domain"/>
    <property type="match status" value="1"/>
</dbReference>
<dbReference type="Proteomes" id="UP001165368">
    <property type="component" value="Unassembled WGS sequence"/>
</dbReference>
<dbReference type="SUPFAM" id="SSF52935">
    <property type="entry name" value="PK C-terminal domain-like"/>
    <property type="match status" value="1"/>
</dbReference>
<keyword evidence="3" id="KW-0238">DNA-binding</keyword>
<evidence type="ECO:0000313" key="6">
    <source>
        <dbReference type="EMBL" id="MCG2623725.1"/>
    </source>
</evidence>
<dbReference type="Gene3D" id="3.40.190.290">
    <property type="match status" value="1"/>
</dbReference>
<dbReference type="Pfam" id="PF00126">
    <property type="entry name" value="HTH_1"/>
    <property type="match status" value="1"/>
</dbReference>
<dbReference type="Gene3D" id="1.10.10.10">
    <property type="entry name" value="Winged helix-like DNA-binding domain superfamily/Winged helix DNA-binding domain"/>
    <property type="match status" value="1"/>
</dbReference>
<keyword evidence="2" id="KW-0805">Transcription regulation</keyword>
<feature type="domain" description="HTH lysR-type" evidence="5">
    <location>
        <begin position="1"/>
        <end position="58"/>
    </location>
</feature>
<dbReference type="SUPFAM" id="SSF53850">
    <property type="entry name" value="Periplasmic binding protein-like II"/>
    <property type="match status" value="1"/>
</dbReference>
<gene>
    <name evidence="6" type="ORF">LVY72_17665</name>
</gene>
<dbReference type="InterPro" id="IPR036390">
    <property type="entry name" value="WH_DNA-bd_sf"/>
</dbReference>
<evidence type="ECO:0000256" key="1">
    <source>
        <dbReference type="ARBA" id="ARBA00009437"/>
    </source>
</evidence>
<keyword evidence="7" id="KW-1185">Reference proteome</keyword>
<evidence type="ECO:0000256" key="3">
    <source>
        <dbReference type="ARBA" id="ARBA00023125"/>
    </source>
</evidence>
<dbReference type="EMBL" id="JAKLTQ010000016">
    <property type="protein sequence ID" value="MCG2623725.1"/>
    <property type="molecule type" value="Genomic_DNA"/>
</dbReference>
<evidence type="ECO:0000256" key="2">
    <source>
        <dbReference type="ARBA" id="ARBA00023015"/>
    </source>
</evidence>
<accession>A0ABS9LAN1</accession>
<organism evidence="6 7">
    <name type="scientific">Arthrobacter hankyongi</name>
    <dbReference type="NCBI Taxonomy" id="2904801"/>
    <lineage>
        <taxon>Bacteria</taxon>
        <taxon>Bacillati</taxon>
        <taxon>Actinomycetota</taxon>
        <taxon>Actinomycetes</taxon>
        <taxon>Micrococcales</taxon>
        <taxon>Micrococcaceae</taxon>
        <taxon>Arthrobacter</taxon>
    </lineage>
</organism>
<evidence type="ECO:0000259" key="5">
    <source>
        <dbReference type="PROSITE" id="PS50931"/>
    </source>
</evidence>
<dbReference type="SUPFAM" id="SSF46785">
    <property type="entry name" value="Winged helix' DNA-binding domain"/>
    <property type="match status" value="1"/>
</dbReference>
<reference evidence="6" key="1">
    <citation type="submission" date="2022-01" db="EMBL/GenBank/DDBJ databases">
        <authorList>
            <person name="Jo J.-H."/>
            <person name="Im W.-T."/>
        </authorList>
    </citation>
    <scope>NUCLEOTIDE SEQUENCE</scope>
    <source>
        <strain evidence="6">I2-34</strain>
    </source>
</reference>
<dbReference type="InterPro" id="IPR005119">
    <property type="entry name" value="LysR_subst-bd"/>
</dbReference>